<proteinExistence type="predicted"/>
<dbReference type="Proteomes" id="UP001500279">
    <property type="component" value="Unassembled WGS sequence"/>
</dbReference>
<organism evidence="1 2">
    <name type="scientific">Ideonella azotifigens</name>
    <dbReference type="NCBI Taxonomy" id="513160"/>
    <lineage>
        <taxon>Bacteria</taxon>
        <taxon>Pseudomonadati</taxon>
        <taxon>Pseudomonadota</taxon>
        <taxon>Betaproteobacteria</taxon>
        <taxon>Burkholderiales</taxon>
        <taxon>Sphaerotilaceae</taxon>
        <taxon>Ideonella</taxon>
    </lineage>
</organism>
<name>A0ABN1KIG4_9BURK</name>
<gene>
    <name evidence="1" type="ORF">GCM10009107_57240</name>
</gene>
<evidence type="ECO:0000313" key="2">
    <source>
        <dbReference type="Proteomes" id="UP001500279"/>
    </source>
</evidence>
<sequence>MLEPVRDSPCVSFFSQLARVGSAGGVAGARAATGGGAGTTGAFAMMGTARGAAGGGATASRAGTGAATTGGGTAGSGALTGAPVTHEAKVFQADGADGAGGASTAGAGAAGALASAGEAASCAAGFLRKKLNIRLLSPVTTTGSHFPPPSTLPGCAAAARPAPTRPANFFPKSLAQFAFPTLE</sequence>
<reference evidence="1 2" key="1">
    <citation type="journal article" date="2019" name="Int. J. Syst. Evol. Microbiol.">
        <title>The Global Catalogue of Microorganisms (GCM) 10K type strain sequencing project: providing services to taxonomists for standard genome sequencing and annotation.</title>
        <authorList>
            <consortium name="The Broad Institute Genomics Platform"/>
            <consortium name="The Broad Institute Genome Sequencing Center for Infectious Disease"/>
            <person name="Wu L."/>
            <person name="Ma J."/>
        </authorList>
    </citation>
    <scope>NUCLEOTIDE SEQUENCE [LARGE SCALE GENOMIC DNA]</scope>
    <source>
        <strain evidence="1 2">JCM 15503</strain>
    </source>
</reference>
<accession>A0ABN1KIG4</accession>
<dbReference type="EMBL" id="BAAAEW010000047">
    <property type="protein sequence ID" value="GAA0767890.1"/>
    <property type="molecule type" value="Genomic_DNA"/>
</dbReference>
<evidence type="ECO:0000313" key="1">
    <source>
        <dbReference type="EMBL" id="GAA0767890.1"/>
    </source>
</evidence>
<protein>
    <submittedName>
        <fullName evidence="1">Uncharacterized protein</fullName>
    </submittedName>
</protein>
<keyword evidence="2" id="KW-1185">Reference proteome</keyword>
<comment type="caution">
    <text evidence="1">The sequence shown here is derived from an EMBL/GenBank/DDBJ whole genome shotgun (WGS) entry which is preliminary data.</text>
</comment>